<comment type="caution">
    <text evidence="2">The sequence shown here is derived from an EMBL/GenBank/DDBJ whole genome shotgun (WGS) entry which is preliminary data.</text>
</comment>
<dbReference type="PANTHER" id="PTHR39605">
    <property type="entry name" value="MAJOR FACILITATOR SUPERFAMILY (MFS) PROFILE DOMAIN-CONTAINING PROTEIN"/>
    <property type="match status" value="1"/>
</dbReference>
<evidence type="ECO:0000256" key="1">
    <source>
        <dbReference type="SAM" id="Phobius"/>
    </source>
</evidence>
<sequence>MDVFYGYTYGSSLWITIQALSLIISPKLTIALISTGFRQPSEVEEHLSTSLGIALLTISILTILLTGSIPLTSSYSIAASTDVTTDRTDSKAPYALPTLIITSIFHSAMAAICYARYIRSNQTSFILGSIGSACLAFVGLWCLLFASEKGHVSKKTGADKRTSGFPFYNKNTTKALKKRMQ</sequence>
<keyword evidence="1" id="KW-0812">Transmembrane</keyword>
<gene>
    <name evidence="2" type="ORF">OnM2_039027</name>
</gene>
<evidence type="ECO:0000313" key="3">
    <source>
        <dbReference type="Proteomes" id="UP000286134"/>
    </source>
</evidence>
<dbReference type="STRING" id="212602.A0A420HWB4"/>
<protein>
    <submittedName>
        <fullName evidence="2">Uncharacterized protein</fullName>
    </submittedName>
</protein>
<name>A0A420HWB4_9PEZI</name>
<dbReference type="OrthoDB" id="2550114at2759"/>
<keyword evidence="3" id="KW-1185">Reference proteome</keyword>
<keyword evidence="1" id="KW-0472">Membrane</keyword>
<evidence type="ECO:0000313" key="2">
    <source>
        <dbReference type="EMBL" id="RKF61748.1"/>
    </source>
</evidence>
<keyword evidence="1" id="KW-1133">Transmembrane helix</keyword>
<dbReference type="AlphaFoldDB" id="A0A420HWB4"/>
<dbReference type="EMBL" id="MCFK01003923">
    <property type="protein sequence ID" value="RKF61748.1"/>
    <property type="molecule type" value="Genomic_DNA"/>
</dbReference>
<feature type="transmembrane region" description="Helical" evidence="1">
    <location>
        <begin position="12"/>
        <end position="37"/>
    </location>
</feature>
<dbReference type="PANTHER" id="PTHR39605:SF1">
    <property type="entry name" value="MAJOR FACILITATOR SUPERFAMILY (MFS) PROFILE DOMAIN-CONTAINING PROTEIN"/>
    <property type="match status" value="1"/>
</dbReference>
<feature type="transmembrane region" description="Helical" evidence="1">
    <location>
        <begin position="49"/>
        <end position="72"/>
    </location>
</feature>
<reference evidence="2 3" key="1">
    <citation type="journal article" date="2018" name="BMC Genomics">
        <title>Comparative genome analyses reveal sequence features reflecting distinct modes of host-adaptation between dicot and monocot powdery mildew.</title>
        <authorList>
            <person name="Wu Y."/>
            <person name="Ma X."/>
            <person name="Pan Z."/>
            <person name="Kale S.D."/>
            <person name="Song Y."/>
            <person name="King H."/>
            <person name="Zhang Q."/>
            <person name="Presley C."/>
            <person name="Deng X."/>
            <person name="Wei C.I."/>
            <person name="Xiao S."/>
        </authorList>
    </citation>
    <scope>NUCLEOTIDE SEQUENCE [LARGE SCALE GENOMIC DNA]</scope>
    <source>
        <strain evidence="2">UMSG2</strain>
    </source>
</reference>
<proteinExistence type="predicted"/>
<dbReference type="Proteomes" id="UP000286134">
    <property type="component" value="Unassembled WGS sequence"/>
</dbReference>
<feature type="transmembrane region" description="Helical" evidence="1">
    <location>
        <begin position="125"/>
        <end position="146"/>
    </location>
</feature>
<organism evidence="2 3">
    <name type="scientific">Erysiphe neolycopersici</name>
    <dbReference type="NCBI Taxonomy" id="212602"/>
    <lineage>
        <taxon>Eukaryota</taxon>
        <taxon>Fungi</taxon>
        <taxon>Dikarya</taxon>
        <taxon>Ascomycota</taxon>
        <taxon>Pezizomycotina</taxon>
        <taxon>Leotiomycetes</taxon>
        <taxon>Erysiphales</taxon>
        <taxon>Erysiphaceae</taxon>
        <taxon>Erysiphe</taxon>
    </lineage>
</organism>
<feature type="transmembrane region" description="Helical" evidence="1">
    <location>
        <begin position="92"/>
        <end position="113"/>
    </location>
</feature>
<accession>A0A420HWB4</accession>